<feature type="domain" description="Cytochrome c" evidence="4">
    <location>
        <begin position="5"/>
        <end position="68"/>
    </location>
</feature>
<proteinExistence type="predicted"/>
<dbReference type="SUPFAM" id="SSF46626">
    <property type="entry name" value="Cytochrome c"/>
    <property type="match status" value="1"/>
</dbReference>
<evidence type="ECO:0000313" key="5">
    <source>
        <dbReference type="EMBL" id="GAA4450912.1"/>
    </source>
</evidence>
<comment type="caution">
    <text evidence="5">The sequence shown here is derived from an EMBL/GenBank/DDBJ whole genome shotgun (WGS) entry which is preliminary data.</text>
</comment>
<dbReference type="Proteomes" id="UP001501175">
    <property type="component" value="Unassembled WGS sequence"/>
</dbReference>
<name>A0ABP8MKG0_9BACT</name>
<accession>A0ABP8MKG0</accession>
<keyword evidence="6" id="KW-1185">Reference proteome</keyword>
<protein>
    <recommendedName>
        <fullName evidence="4">Cytochrome c domain-containing protein</fullName>
    </recommendedName>
</protein>
<dbReference type="EMBL" id="BAABHD010000012">
    <property type="protein sequence ID" value="GAA4450912.1"/>
    <property type="molecule type" value="Genomic_DNA"/>
</dbReference>
<keyword evidence="1" id="KW-0349">Heme</keyword>
<keyword evidence="3" id="KW-0408">Iron</keyword>
<dbReference type="RefSeq" id="WP_345241617.1">
    <property type="nucleotide sequence ID" value="NZ_BAABHD010000012.1"/>
</dbReference>
<dbReference type="Gene3D" id="1.10.760.10">
    <property type="entry name" value="Cytochrome c-like domain"/>
    <property type="match status" value="1"/>
</dbReference>
<keyword evidence="2" id="KW-0479">Metal-binding</keyword>
<sequence>MLHSQCCSHYHGQVTGGGGVLPDLGRSAEGIHDIFQKIVREGLQSGNDMPNFGKRLSKKDVTDIKQYIFSMAQEQIARQGK</sequence>
<reference evidence="6" key="1">
    <citation type="journal article" date="2019" name="Int. J. Syst. Evol. Microbiol.">
        <title>The Global Catalogue of Microorganisms (GCM) 10K type strain sequencing project: providing services to taxonomists for standard genome sequencing and annotation.</title>
        <authorList>
            <consortium name="The Broad Institute Genomics Platform"/>
            <consortium name="The Broad Institute Genome Sequencing Center for Infectious Disease"/>
            <person name="Wu L."/>
            <person name="Ma J."/>
        </authorList>
    </citation>
    <scope>NUCLEOTIDE SEQUENCE [LARGE SCALE GENOMIC DNA]</scope>
    <source>
        <strain evidence="6">JCM 17927</strain>
    </source>
</reference>
<evidence type="ECO:0000259" key="4">
    <source>
        <dbReference type="Pfam" id="PF13442"/>
    </source>
</evidence>
<evidence type="ECO:0000256" key="2">
    <source>
        <dbReference type="ARBA" id="ARBA00022723"/>
    </source>
</evidence>
<evidence type="ECO:0000313" key="6">
    <source>
        <dbReference type="Proteomes" id="UP001501175"/>
    </source>
</evidence>
<organism evidence="5 6">
    <name type="scientific">Nibrella saemangeumensis</name>
    <dbReference type="NCBI Taxonomy" id="1084526"/>
    <lineage>
        <taxon>Bacteria</taxon>
        <taxon>Pseudomonadati</taxon>
        <taxon>Bacteroidota</taxon>
        <taxon>Cytophagia</taxon>
        <taxon>Cytophagales</taxon>
        <taxon>Spirosomataceae</taxon>
        <taxon>Nibrella</taxon>
    </lineage>
</organism>
<dbReference type="Pfam" id="PF13442">
    <property type="entry name" value="Cytochrome_CBB3"/>
    <property type="match status" value="1"/>
</dbReference>
<dbReference type="InterPro" id="IPR036909">
    <property type="entry name" value="Cyt_c-like_dom_sf"/>
</dbReference>
<dbReference type="InterPro" id="IPR009056">
    <property type="entry name" value="Cyt_c-like_dom"/>
</dbReference>
<gene>
    <name evidence="5" type="ORF">GCM10023189_12250</name>
</gene>
<evidence type="ECO:0000256" key="1">
    <source>
        <dbReference type="ARBA" id="ARBA00022617"/>
    </source>
</evidence>
<evidence type="ECO:0000256" key="3">
    <source>
        <dbReference type="ARBA" id="ARBA00023004"/>
    </source>
</evidence>